<sequence length="97" mass="10626">MQRPSGESIPARANGSLDIVDSTRFTPPARASVDSPLRKLWQAACTATSDDEHAVSMARLGPRRSRKYDKRLATMLPALPVAEYTLSSLSARPWMPS</sequence>
<dbReference type="Proteomes" id="UP000005933">
    <property type="component" value="Unassembled WGS sequence"/>
</dbReference>
<protein>
    <submittedName>
        <fullName evidence="2">Uncharacterized protein</fullName>
    </submittedName>
</protein>
<dbReference type="EMBL" id="AAKL01000115">
    <property type="protein sequence ID" value="EAP70573.1"/>
    <property type="molecule type" value="Genomic_DNA"/>
</dbReference>
<organism evidence="2 3">
    <name type="scientific">Ralstonia solanacearum (strain UW551)</name>
    <dbReference type="NCBI Taxonomy" id="342110"/>
    <lineage>
        <taxon>Bacteria</taxon>
        <taxon>Pseudomonadati</taxon>
        <taxon>Pseudomonadota</taxon>
        <taxon>Betaproteobacteria</taxon>
        <taxon>Burkholderiales</taxon>
        <taxon>Burkholderiaceae</taxon>
        <taxon>Ralstonia</taxon>
        <taxon>Ralstonia solanacearum species complex</taxon>
    </lineage>
</organism>
<accession>A0AB33V722</accession>
<evidence type="ECO:0000256" key="1">
    <source>
        <dbReference type="SAM" id="MobiDB-lite"/>
    </source>
</evidence>
<dbReference type="AlphaFoldDB" id="A0AB33V722"/>
<evidence type="ECO:0000313" key="2">
    <source>
        <dbReference type="EMBL" id="EAP70573.1"/>
    </source>
</evidence>
<comment type="caution">
    <text evidence="2">The sequence shown here is derived from an EMBL/GenBank/DDBJ whole genome shotgun (WGS) entry which is preliminary data.</text>
</comment>
<gene>
    <name evidence="2" type="ORF">RRSL_00047</name>
</gene>
<feature type="region of interest" description="Disordered" evidence="1">
    <location>
        <begin position="1"/>
        <end position="22"/>
    </location>
</feature>
<reference evidence="2 3" key="1">
    <citation type="journal article" date="2006" name="Mol. Plant Microbe Interact.">
        <title>Identification of open reading frames unique to a select agent: Ralstonia solanacearum race 3 biovar 2.</title>
        <authorList>
            <person name="Gabriel D.W."/>
            <person name="Allen C."/>
            <person name="Schell M."/>
            <person name="Denny T.P."/>
            <person name="Greenberg J.T."/>
            <person name="Duan Y.P."/>
            <person name="Flores-Cruz Z."/>
            <person name="Huang Q."/>
            <person name="Clifford J.M."/>
            <person name="Presting G."/>
            <person name="Gonzalez E.T."/>
            <person name="Reddy J."/>
            <person name="Elphinstone J."/>
            <person name="Swanson J."/>
            <person name="Yao J."/>
            <person name="Mulholland V."/>
            <person name="Liu L."/>
            <person name="Farmerie W."/>
            <person name="Patnaikuni M."/>
            <person name="Balogh B."/>
            <person name="Norman D."/>
            <person name="Alvarez A."/>
            <person name="Castillo J.A."/>
            <person name="Jones J."/>
            <person name="Saddler G."/>
            <person name="Walunas T."/>
            <person name="Zhukov A."/>
            <person name="Mikhailova N."/>
        </authorList>
    </citation>
    <scope>NUCLEOTIDE SEQUENCE [LARGE SCALE GENOMIC DNA]</scope>
    <source>
        <strain evidence="2 3">UW551</strain>
    </source>
</reference>
<name>A0AB33V722_RALSU</name>
<proteinExistence type="predicted"/>
<evidence type="ECO:0000313" key="3">
    <source>
        <dbReference type="Proteomes" id="UP000005933"/>
    </source>
</evidence>